<dbReference type="GO" id="GO:0022857">
    <property type="term" value="F:transmembrane transporter activity"/>
    <property type="evidence" value="ECO:0007669"/>
    <property type="project" value="InterPro"/>
</dbReference>
<evidence type="ECO:0000313" key="7">
    <source>
        <dbReference type="EMBL" id="TDR73916.1"/>
    </source>
</evidence>
<feature type="domain" description="Multidrug resistance protein MdtA-like barrel-sandwich hybrid" evidence="4">
    <location>
        <begin position="61"/>
        <end position="178"/>
    </location>
</feature>
<reference evidence="7 8" key="1">
    <citation type="submission" date="2019-03" db="EMBL/GenBank/DDBJ databases">
        <title>Genomic Encyclopedia of Type Strains, Phase III (KMG-III): the genomes of soil and plant-associated and newly described type strains.</title>
        <authorList>
            <person name="Whitman W."/>
        </authorList>
    </citation>
    <scope>NUCLEOTIDE SEQUENCE [LARGE SCALE GENOMIC DNA]</scope>
    <source>
        <strain evidence="7 8">CECT 8976</strain>
    </source>
</reference>
<feature type="coiled-coil region" evidence="2">
    <location>
        <begin position="97"/>
        <end position="151"/>
    </location>
</feature>
<evidence type="ECO:0000256" key="1">
    <source>
        <dbReference type="ARBA" id="ARBA00009477"/>
    </source>
</evidence>
<dbReference type="NCBIfam" id="TIGR01730">
    <property type="entry name" value="RND_mfp"/>
    <property type="match status" value="1"/>
</dbReference>
<evidence type="ECO:0000313" key="8">
    <source>
        <dbReference type="Proteomes" id="UP000295611"/>
    </source>
</evidence>
<dbReference type="PANTHER" id="PTHR30158:SF10">
    <property type="entry name" value="CATION EFFLUX PUMP"/>
    <property type="match status" value="1"/>
</dbReference>
<dbReference type="InterPro" id="IPR006143">
    <property type="entry name" value="RND_pump_MFP"/>
</dbReference>
<feature type="domain" description="Multidrug resistance protein MdtA-like beta-barrel" evidence="5">
    <location>
        <begin position="193"/>
        <end position="281"/>
    </location>
</feature>
<feature type="chain" id="PRO_5021023846" evidence="3">
    <location>
        <begin position="21"/>
        <end position="364"/>
    </location>
</feature>
<dbReference type="RefSeq" id="WP_133682603.1">
    <property type="nucleotide sequence ID" value="NZ_SNZP01000012.1"/>
</dbReference>
<comment type="similarity">
    <text evidence="1">Belongs to the membrane fusion protein (MFP) (TC 8.A.1) family.</text>
</comment>
<protein>
    <submittedName>
        <fullName evidence="7">RND family efflux transporter MFP subunit</fullName>
    </submittedName>
</protein>
<dbReference type="InterPro" id="IPR058626">
    <property type="entry name" value="MdtA-like_b-barrel"/>
</dbReference>
<dbReference type="Gene3D" id="2.40.30.170">
    <property type="match status" value="1"/>
</dbReference>
<name>A0A4R7B2A4_9NEIS</name>
<keyword evidence="8" id="KW-1185">Reference proteome</keyword>
<dbReference type="Pfam" id="PF25917">
    <property type="entry name" value="BSH_RND"/>
    <property type="match status" value="1"/>
</dbReference>
<dbReference type="SUPFAM" id="SSF111369">
    <property type="entry name" value="HlyD-like secretion proteins"/>
    <property type="match status" value="1"/>
</dbReference>
<dbReference type="InterPro" id="IPR058637">
    <property type="entry name" value="YknX-like_C"/>
</dbReference>
<feature type="domain" description="YknX-like C-terminal permuted SH3-like" evidence="6">
    <location>
        <begin position="287"/>
        <end position="355"/>
    </location>
</feature>
<proteinExistence type="inferred from homology"/>
<comment type="caution">
    <text evidence="7">The sequence shown here is derived from an EMBL/GenBank/DDBJ whole genome shotgun (WGS) entry which is preliminary data.</text>
</comment>
<evidence type="ECO:0000256" key="2">
    <source>
        <dbReference type="SAM" id="Coils"/>
    </source>
</evidence>
<dbReference type="Proteomes" id="UP000295611">
    <property type="component" value="Unassembled WGS sequence"/>
</dbReference>
<dbReference type="Gene3D" id="2.40.50.100">
    <property type="match status" value="1"/>
</dbReference>
<dbReference type="Pfam" id="PF25944">
    <property type="entry name" value="Beta-barrel_RND"/>
    <property type="match status" value="1"/>
</dbReference>
<feature type="signal peptide" evidence="3">
    <location>
        <begin position="1"/>
        <end position="20"/>
    </location>
</feature>
<gene>
    <name evidence="7" type="ORF">DFP86_112120</name>
</gene>
<dbReference type="InterPro" id="IPR058625">
    <property type="entry name" value="MdtA-like_BSH"/>
</dbReference>
<dbReference type="PANTHER" id="PTHR30158">
    <property type="entry name" value="ACRA/E-RELATED COMPONENT OF DRUG EFFLUX TRANSPORTER"/>
    <property type="match status" value="1"/>
</dbReference>
<sequence>MTLTLRAFPLMILSTLLALGCTGKPPASTPPLPQVAVAQPLARDVVDTVELDGTVAPSASVNLVARVSGYLQSAPFAEGQVVKQGQLLFVIEPEPYLQAVKLNQAKLEQARAEYQRQQTLIKENATAQSSVESALSNQQQAEANLRLAQINLDYTSVRAPFDGVIGKRTIDIGNYVGASPGGTTLATLQRLRPVYVNFAINERDLLQLRTAQGSQSKAGVGSLKVRVALQGEAEPSAQGVLDFIDNNLSAATGTLSLRATFENRDLHLIPGLYSKVLIDVGKPHPGLLLPINAVLSDQLGSYVYIVDNDTKVARRDVKLGVQVGQQREIAQGLMASDRVITEGLSSVGPGQKVNVKTGNLPPAS</sequence>
<dbReference type="GO" id="GO:0030313">
    <property type="term" value="C:cell envelope"/>
    <property type="evidence" value="ECO:0007669"/>
    <property type="project" value="UniProtKB-SubCell"/>
</dbReference>
<evidence type="ECO:0000259" key="6">
    <source>
        <dbReference type="Pfam" id="PF25989"/>
    </source>
</evidence>
<dbReference type="OrthoDB" id="9806939at2"/>
<keyword evidence="2" id="KW-0175">Coiled coil</keyword>
<dbReference type="EMBL" id="SNZP01000012">
    <property type="protein sequence ID" value="TDR73916.1"/>
    <property type="molecule type" value="Genomic_DNA"/>
</dbReference>
<accession>A0A4R7B2A4</accession>
<evidence type="ECO:0000259" key="5">
    <source>
        <dbReference type="Pfam" id="PF25944"/>
    </source>
</evidence>
<organism evidence="7 8">
    <name type="scientific">Paludibacterium purpuratum</name>
    <dbReference type="NCBI Taxonomy" id="1144873"/>
    <lineage>
        <taxon>Bacteria</taxon>
        <taxon>Pseudomonadati</taxon>
        <taxon>Pseudomonadota</taxon>
        <taxon>Betaproteobacteria</taxon>
        <taxon>Neisseriales</taxon>
        <taxon>Chromobacteriaceae</taxon>
        <taxon>Paludibacterium</taxon>
    </lineage>
</organism>
<dbReference type="Gene3D" id="2.40.420.20">
    <property type="match status" value="1"/>
</dbReference>
<evidence type="ECO:0000259" key="4">
    <source>
        <dbReference type="Pfam" id="PF25917"/>
    </source>
</evidence>
<dbReference type="GO" id="GO:0005886">
    <property type="term" value="C:plasma membrane"/>
    <property type="evidence" value="ECO:0007669"/>
    <property type="project" value="TreeGrafter"/>
</dbReference>
<dbReference type="GO" id="GO:0046677">
    <property type="term" value="P:response to antibiotic"/>
    <property type="evidence" value="ECO:0007669"/>
    <property type="project" value="TreeGrafter"/>
</dbReference>
<keyword evidence="3" id="KW-0732">Signal</keyword>
<dbReference type="Gene3D" id="1.10.287.470">
    <property type="entry name" value="Helix hairpin bin"/>
    <property type="match status" value="1"/>
</dbReference>
<dbReference type="Pfam" id="PF25989">
    <property type="entry name" value="YknX_C"/>
    <property type="match status" value="1"/>
</dbReference>
<dbReference type="PROSITE" id="PS51257">
    <property type="entry name" value="PROKAR_LIPOPROTEIN"/>
    <property type="match status" value="1"/>
</dbReference>
<dbReference type="AlphaFoldDB" id="A0A4R7B2A4"/>
<evidence type="ECO:0000256" key="3">
    <source>
        <dbReference type="SAM" id="SignalP"/>
    </source>
</evidence>